<feature type="binding site" evidence="11">
    <location>
        <position position="291"/>
    </location>
    <ligand>
        <name>L-glutamine</name>
        <dbReference type="ChEBI" id="CHEBI:58359"/>
    </ligand>
</feature>
<feature type="binding site" evidence="11">
    <location>
        <position position="45"/>
    </location>
    <ligand>
        <name>L-glutamine</name>
        <dbReference type="ChEBI" id="CHEBI:58359"/>
    </ligand>
</feature>
<evidence type="ECO:0000256" key="6">
    <source>
        <dbReference type="ARBA" id="ARBA00022840"/>
    </source>
</evidence>
<dbReference type="GO" id="GO:0004088">
    <property type="term" value="F:carbamoyl-phosphate synthase (glutamine-hydrolyzing) activity"/>
    <property type="evidence" value="ECO:0007669"/>
    <property type="project" value="UniProtKB-UniRule"/>
</dbReference>
<dbReference type="UniPathway" id="UPA00068">
    <property type="reaction ID" value="UER00171"/>
</dbReference>
<keyword evidence="5 11" id="KW-0547">Nucleotide-binding</keyword>
<dbReference type="InterPro" id="IPR035686">
    <property type="entry name" value="CPSase_GATase1"/>
</dbReference>
<dbReference type="GO" id="GO:0005524">
    <property type="term" value="F:ATP binding"/>
    <property type="evidence" value="ECO:0007669"/>
    <property type="project" value="UniProtKB-UniRule"/>
</dbReference>
<evidence type="ECO:0000256" key="3">
    <source>
        <dbReference type="ARBA" id="ARBA00007800"/>
    </source>
</evidence>
<feature type="region of interest" description="CPSase" evidence="11">
    <location>
        <begin position="1"/>
        <end position="170"/>
    </location>
</feature>
<feature type="domain" description="Carbamoyl-phosphate synthase small subunit N-terminal" evidence="12">
    <location>
        <begin position="1"/>
        <end position="131"/>
    </location>
</feature>
<dbReference type="NCBIfam" id="NF009475">
    <property type="entry name" value="PRK12838.1"/>
    <property type="match status" value="1"/>
</dbReference>
<dbReference type="PRINTS" id="PR00096">
    <property type="entry name" value="GATASE"/>
</dbReference>
<keyword evidence="14" id="KW-1185">Reference proteome</keyword>
<feature type="binding site" evidence="11">
    <location>
        <position position="250"/>
    </location>
    <ligand>
        <name>L-glutamine</name>
        <dbReference type="ChEBI" id="CHEBI:58359"/>
    </ligand>
</feature>
<feature type="binding site" evidence="11">
    <location>
        <position position="288"/>
    </location>
    <ligand>
        <name>L-glutamine</name>
        <dbReference type="ChEBI" id="CHEBI:58359"/>
    </ligand>
</feature>
<dbReference type="RefSeq" id="WP_054652838.1">
    <property type="nucleotide sequence ID" value="NZ_AZGC01000039.1"/>
</dbReference>
<dbReference type="SUPFAM" id="SSF52317">
    <property type="entry name" value="Class I glutamine amidotransferase-like"/>
    <property type="match status" value="1"/>
</dbReference>
<dbReference type="Gene3D" id="3.40.50.880">
    <property type="match status" value="1"/>
</dbReference>
<keyword evidence="8 11" id="KW-0665">Pyrimidine biosynthesis</keyword>
<feature type="active site" evidence="11">
    <location>
        <position position="331"/>
    </location>
</feature>
<dbReference type="OrthoDB" id="9804328at2"/>
<feature type="binding site" evidence="11">
    <location>
        <position position="290"/>
    </location>
    <ligand>
        <name>L-glutamine</name>
        <dbReference type="ChEBI" id="CHEBI:58359"/>
    </ligand>
</feature>
<keyword evidence="6 11" id="KW-0067">ATP-binding</keyword>
<feature type="active site" evidence="11">
    <location>
        <position position="333"/>
    </location>
</feature>
<dbReference type="PANTHER" id="PTHR43418">
    <property type="entry name" value="MULTIFUNCTIONAL TRYPTOPHAN BIOSYNTHESIS PROTEIN-RELATED"/>
    <property type="match status" value="1"/>
</dbReference>
<evidence type="ECO:0000313" key="13">
    <source>
        <dbReference type="EMBL" id="KRL93988.1"/>
    </source>
</evidence>
<evidence type="ECO:0000256" key="11">
    <source>
        <dbReference type="HAMAP-Rule" id="MF_01209"/>
    </source>
</evidence>
<dbReference type="NCBIfam" id="TIGR01368">
    <property type="entry name" value="CPSaseIIsmall"/>
    <property type="match status" value="1"/>
</dbReference>
<dbReference type="AlphaFoldDB" id="A0A0R1UMA2"/>
<reference evidence="13 14" key="1">
    <citation type="journal article" date="2015" name="Genome Announc.">
        <title>Expanding the biotechnology potential of lactobacilli through comparative genomics of 213 strains and associated genera.</title>
        <authorList>
            <person name="Sun Z."/>
            <person name="Harris H.M."/>
            <person name="McCann A."/>
            <person name="Guo C."/>
            <person name="Argimon S."/>
            <person name="Zhang W."/>
            <person name="Yang X."/>
            <person name="Jeffery I.B."/>
            <person name="Cooney J.C."/>
            <person name="Kagawa T.F."/>
            <person name="Liu W."/>
            <person name="Song Y."/>
            <person name="Salvetti E."/>
            <person name="Wrobel A."/>
            <person name="Rasinkangas P."/>
            <person name="Parkhill J."/>
            <person name="Rea M.C."/>
            <person name="O'Sullivan O."/>
            <person name="Ritari J."/>
            <person name="Douillard F.P."/>
            <person name="Paul Ross R."/>
            <person name="Yang R."/>
            <person name="Briner A.E."/>
            <person name="Felis G.E."/>
            <person name="de Vos W.M."/>
            <person name="Barrangou R."/>
            <person name="Klaenhammer T.R."/>
            <person name="Caufield P.W."/>
            <person name="Cui Y."/>
            <person name="Zhang H."/>
            <person name="O'Toole P.W."/>
        </authorList>
    </citation>
    <scope>NUCLEOTIDE SEQUENCE [LARGE SCALE GENOMIC DNA]</scope>
    <source>
        <strain evidence="13 14">DSM 18793</strain>
    </source>
</reference>
<dbReference type="Pfam" id="PF00117">
    <property type="entry name" value="GATase"/>
    <property type="match status" value="1"/>
</dbReference>
<dbReference type="EMBL" id="AZGC01000039">
    <property type="protein sequence ID" value="KRL93988.1"/>
    <property type="molecule type" value="Genomic_DNA"/>
</dbReference>
<comment type="pathway">
    <text evidence="1 11">Pyrimidine metabolism; UMP biosynthesis via de novo pathway; (S)-dihydroorotate from bicarbonate: step 1/3.</text>
</comment>
<evidence type="ECO:0000256" key="2">
    <source>
        <dbReference type="ARBA" id="ARBA00005077"/>
    </source>
</evidence>
<dbReference type="InterPro" id="IPR050472">
    <property type="entry name" value="Anth_synth/Amidotransfase"/>
</dbReference>
<feature type="binding site" evidence="11">
    <location>
        <position position="221"/>
    </location>
    <ligand>
        <name>L-glutamine</name>
        <dbReference type="ChEBI" id="CHEBI:58359"/>
    </ligand>
</feature>
<dbReference type="GO" id="GO:0006526">
    <property type="term" value="P:L-arginine biosynthetic process"/>
    <property type="evidence" value="ECO:0007669"/>
    <property type="project" value="UniProtKB-UniRule"/>
</dbReference>
<comment type="catalytic activity">
    <reaction evidence="9 11">
        <text>hydrogencarbonate + L-glutamine + 2 ATP + H2O = carbamoyl phosphate + L-glutamate + 2 ADP + phosphate + 2 H(+)</text>
        <dbReference type="Rhea" id="RHEA:18633"/>
        <dbReference type="ChEBI" id="CHEBI:15377"/>
        <dbReference type="ChEBI" id="CHEBI:15378"/>
        <dbReference type="ChEBI" id="CHEBI:17544"/>
        <dbReference type="ChEBI" id="CHEBI:29985"/>
        <dbReference type="ChEBI" id="CHEBI:30616"/>
        <dbReference type="ChEBI" id="CHEBI:43474"/>
        <dbReference type="ChEBI" id="CHEBI:58228"/>
        <dbReference type="ChEBI" id="CHEBI:58359"/>
        <dbReference type="ChEBI" id="CHEBI:456216"/>
        <dbReference type="EC" id="6.3.5.5"/>
    </reaction>
</comment>
<dbReference type="PROSITE" id="PS51273">
    <property type="entry name" value="GATASE_TYPE_1"/>
    <property type="match status" value="1"/>
</dbReference>
<dbReference type="GO" id="GO:0006207">
    <property type="term" value="P:'de novo' pyrimidine nucleobase biosynthetic process"/>
    <property type="evidence" value="ECO:0007669"/>
    <property type="project" value="InterPro"/>
</dbReference>
<organism evidence="13 14">
    <name type="scientific">Limosilactobacillus equigenerosi DSM 18793 = JCM 14505</name>
    <dbReference type="NCBI Taxonomy" id="1423742"/>
    <lineage>
        <taxon>Bacteria</taxon>
        <taxon>Bacillati</taxon>
        <taxon>Bacillota</taxon>
        <taxon>Bacilli</taxon>
        <taxon>Lactobacillales</taxon>
        <taxon>Lactobacillaceae</taxon>
        <taxon>Limosilactobacillus</taxon>
    </lineage>
</organism>
<evidence type="ECO:0000256" key="7">
    <source>
        <dbReference type="ARBA" id="ARBA00022962"/>
    </source>
</evidence>
<comment type="function">
    <text evidence="11">Small subunit of the glutamine-dependent carbamoyl phosphate synthetase (CPSase). CPSase catalyzes the formation of carbamoyl phosphate from the ammonia moiety of glutamine, carbonate, and phosphate donated by ATP, constituting the first step of 2 biosynthetic pathways, one leading to arginine and/or urea and the other to pyrimidine nucleotides. The small subunit (glutamine amidotransferase) binds and cleaves glutamine to supply the large subunit with the substrate ammonia.</text>
</comment>
<evidence type="ECO:0000256" key="9">
    <source>
        <dbReference type="ARBA" id="ARBA00048816"/>
    </source>
</evidence>
<dbReference type="GO" id="GO:0044205">
    <property type="term" value="P:'de novo' UMP biosynthetic process"/>
    <property type="evidence" value="ECO:0007669"/>
    <property type="project" value="UniProtKB-UniRule"/>
</dbReference>
<dbReference type="GO" id="GO:0004359">
    <property type="term" value="F:glutaminase activity"/>
    <property type="evidence" value="ECO:0007669"/>
    <property type="project" value="RHEA"/>
</dbReference>
<dbReference type="InterPro" id="IPR029062">
    <property type="entry name" value="Class_I_gatase-like"/>
</dbReference>
<evidence type="ECO:0000259" key="12">
    <source>
        <dbReference type="SMART" id="SM01097"/>
    </source>
</evidence>
<feature type="binding site" evidence="11">
    <location>
        <position position="219"/>
    </location>
    <ligand>
        <name>L-glutamine</name>
        <dbReference type="ChEBI" id="CHEBI:58359"/>
    </ligand>
</feature>
<dbReference type="Pfam" id="PF00988">
    <property type="entry name" value="CPSase_sm_chain"/>
    <property type="match status" value="1"/>
</dbReference>
<evidence type="ECO:0000256" key="1">
    <source>
        <dbReference type="ARBA" id="ARBA00004812"/>
    </source>
</evidence>
<keyword evidence="7 11" id="KW-0315">Glutamine amidotransferase</keyword>
<dbReference type="SUPFAM" id="SSF52021">
    <property type="entry name" value="Carbamoyl phosphate synthetase, small subunit N-terminal domain"/>
    <property type="match status" value="1"/>
</dbReference>
<dbReference type="PANTHER" id="PTHR43418:SF7">
    <property type="entry name" value="CARBAMOYL-PHOSPHATE SYNTHASE SMALL CHAIN"/>
    <property type="match status" value="1"/>
</dbReference>
<sequence>MERYLVLEDGTVLPGEAFGAAVESYGEVVFTTGMMGYQEAITDQSFANQILVFTNPLIGNYGVNFDDNESLAPQCQGVICQEVAQVPSNWRMSTTLPEFLSQHQIPGLAGIDTRALTRKLREHGTLRGALIDDATQIDAVMQKLQTTNLTANSVAQVSTKTAYPNPGTGRNVVVIDYGAKHSILRELARRHCNTIVLPWTATATEVMQLHPDGVLLSNGPGDPAEMHAAVATVQALQTQVPVFGICLGHQILAQANGAKTFKLKFGHRGFNHPVRELATNRVMMTSQNHGYAVDRQSIDPQKLAVTYEEINDQTVEGIRSQQYPAFSVQFHPDAAPGPLDAVTIFDDFMALMDRFKEEQHAKTN</sequence>
<dbReference type="CDD" id="cd01744">
    <property type="entry name" value="GATase1_CPSase"/>
    <property type="match status" value="1"/>
</dbReference>
<evidence type="ECO:0000256" key="10">
    <source>
        <dbReference type="ARBA" id="ARBA00049285"/>
    </source>
</evidence>
<dbReference type="SMART" id="SM01097">
    <property type="entry name" value="CPSase_sm_chain"/>
    <property type="match status" value="1"/>
</dbReference>
<evidence type="ECO:0000256" key="8">
    <source>
        <dbReference type="ARBA" id="ARBA00022975"/>
    </source>
</evidence>
<comment type="catalytic activity">
    <reaction evidence="10 11">
        <text>L-glutamine + H2O = L-glutamate + NH4(+)</text>
        <dbReference type="Rhea" id="RHEA:15889"/>
        <dbReference type="ChEBI" id="CHEBI:15377"/>
        <dbReference type="ChEBI" id="CHEBI:28938"/>
        <dbReference type="ChEBI" id="CHEBI:29985"/>
        <dbReference type="ChEBI" id="CHEBI:58359"/>
    </reaction>
</comment>
<dbReference type="InterPro" id="IPR017926">
    <property type="entry name" value="GATASE"/>
</dbReference>
<dbReference type="FunFam" id="3.50.30.20:FF:000001">
    <property type="entry name" value="Carbamoyl-phosphate synthase small chain"/>
    <property type="match status" value="1"/>
</dbReference>
<dbReference type="PRINTS" id="PR00099">
    <property type="entry name" value="CPSGATASE"/>
</dbReference>
<dbReference type="GO" id="GO:0006541">
    <property type="term" value="P:glutamine metabolic process"/>
    <property type="evidence" value="ECO:0007669"/>
    <property type="project" value="InterPro"/>
</dbReference>
<dbReference type="STRING" id="417373.GCA_001570685_00550"/>
<comment type="pathway">
    <text evidence="2 11">Amino-acid biosynthesis; L-arginine biosynthesis; carbamoyl phosphate from bicarbonate: step 1/1.</text>
</comment>
<dbReference type="InterPro" id="IPR002474">
    <property type="entry name" value="CarbamoylP_synth_ssu_N"/>
</dbReference>
<comment type="similarity">
    <text evidence="3 11">Belongs to the CarA family.</text>
</comment>
<proteinExistence type="inferred from homology"/>
<protein>
    <recommendedName>
        <fullName evidence="11">Carbamoyl phosphate synthase small chain</fullName>
        <ecNumber evidence="11">6.3.5.5</ecNumber>
    </recommendedName>
    <alternativeName>
        <fullName evidence="11">Carbamoyl phosphate synthetase glutamine chain</fullName>
    </alternativeName>
</protein>
<dbReference type="UniPathway" id="UPA00070">
    <property type="reaction ID" value="UER00115"/>
</dbReference>
<dbReference type="HAMAP" id="MF_01209">
    <property type="entry name" value="CPSase_S_chain"/>
    <property type="match status" value="1"/>
</dbReference>
<evidence type="ECO:0000256" key="5">
    <source>
        <dbReference type="ARBA" id="ARBA00022741"/>
    </source>
</evidence>
<evidence type="ECO:0000313" key="14">
    <source>
        <dbReference type="Proteomes" id="UP000051084"/>
    </source>
</evidence>
<dbReference type="InterPro" id="IPR006274">
    <property type="entry name" value="CarbamoylP_synth_ssu"/>
</dbReference>
<dbReference type="InterPro" id="IPR036480">
    <property type="entry name" value="CarbP_synth_ssu_N_sf"/>
</dbReference>
<dbReference type="Proteomes" id="UP000051084">
    <property type="component" value="Unassembled WGS sequence"/>
</dbReference>
<accession>A0A0R1UMA2</accession>
<dbReference type="Gene3D" id="3.50.30.20">
    <property type="entry name" value="Carbamoyl-phosphate synthase small subunit, N-terminal domain"/>
    <property type="match status" value="1"/>
</dbReference>
<comment type="caution">
    <text evidence="13">The sequence shown here is derived from an EMBL/GenBank/DDBJ whole genome shotgun (WGS) entry which is preliminary data.</text>
</comment>
<gene>
    <name evidence="11" type="primary">carA</name>
    <name evidence="13" type="ORF">FC21_GL001460</name>
</gene>
<dbReference type="EC" id="6.3.5.5" evidence="11"/>
<name>A0A0R1UMA2_9LACO</name>
<dbReference type="PATRIC" id="fig|1423742.4.peg.1513"/>
<evidence type="ECO:0000256" key="4">
    <source>
        <dbReference type="ARBA" id="ARBA00022598"/>
    </source>
</evidence>
<keyword evidence="11" id="KW-0028">Amino-acid biosynthesis</keyword>
<keyword evidence="4 11" id="KW-0436">Ligase</keyword>
<comment type="subunit">
    <text evidence="11">Composed of two chains; the small (or glutamine) chain promotes the hydrolysis of glutamine to ammonia, which is used by the large (or ammonia) chain to synthesize carbamoyl phosphate. Tetramer of heterodimers (alpha,beta)4.</text>
</comment>
<feature type="binding site" evidence="11">
    <location>
        <position position="247"/>
    </location>
    <ligand>
        <name>L-glutamine</name>
        <dbReference type="ChEBI" id="CHEBI:58359"/>
    </ligand>
</feature>
<feature type="active site" description="Nucleophile" evidence="11">
    <location>
        <position position="246"/>
    </location>
</feature>
<dbReference type="PRINTS" id="PR00097">
    <property type="entry name" value="ANTSNTHASEII"/>
</dbReference>
<keyword evidence="11" id="KW-0055">Arginine biosynthesis</keyword>